<dbReference type="Pfam" id="PF23409">
    <property type="entry name" value="Beta-prop_EML"/>
    <property type="match status" value="1"/>
</dbReference>
<keyword evidence="10" id="KW-1185">Reference proteome</keyword>
<dbReference type="SMART" id="SM00320">
    <property type="entry name" value="WD40"/>
    <property type="match status" value="16"/>
</dbReference>
<dbReference type="FunFam" id="2.130.10.10:FF:000042">
    <property type="entry name" value="echinoderm microtubule-associated protein-like 6 isoform X1"/>
    <property type="match status" value="1"/>
</dbReference>
<dbReference type="InterPro" id="IPR011047">
    <property type="entry name" value="Quinoprotein_ADH-like_sf"/>
</dbReference>
<keyword evidence="3" id="KW-0493">Microtubule</keyword>
<evidence type="ECO:0000313" key="9">
    <source>
        <dbReference type="EMBL" id="VFV19097.1"/>
    </source>
</evidence>
<dbReference type="InterPro" id="IPR055439">
    <property type="entry name" value="Beta-prop_EML_1st"/>
</dbReference>
<organism evidence="9 10">
    <name type="scientific">Lynx pardinus</name>
    <name type="common">Iberian lynx</name>
    <name type="synonym">Felis pardina</name>
    <dbReference type="NCBI Taxonomy" id="191816"/>
    <lineage>
        <taxon>Eukaryota</taxon>
        <taxon>Metazoa</taxon>
        <taxon>Chordata</taxon>
        <taxon>Craniata</taxon>
        <taxon>Vertebrata</taxon>
        <taxon>Euteleostomi</taxon>
        <taxon>Mammalia</taxon>
        <taxon>Eutheria</taxon>
        <taxon>Laurasiatheria</taxon>
        <taxon>Carnivora</taxon>
        <taxon>Feliformia</taxon>
        <taxon>Felidae</taxon>
        <taxon>Felinae</taxon>
        <taxon>Lynx</taxon>
    </lineage>
</organism>
<name>A0A485MF54_LYNPA</name>
<evidence type="ECO:0000259" key="8">
    <source>
        <dbReference type="Pfam" id="PF23414"/>
    </source>
</evidence>
<feature type="repeat" description="WD" evidence="5">
    <location>
        <begin position="1097"/>
        <end position="1132"/>
    </location>
</feature>
<dbReference type="AlphaFoldDB" id="A0A485MF54"/>
<feature type="repeat" description="WD" evidence="5">
    <location>
        <begin position="408"/>
        <end position="440"/>
    </location>
</feature>
<feature type="compositionally biased region" description="Basic and acidic residues" evidence="6">
    <location>
        <begin position="496"/>
        <end position="511"/>
    </location>
</feature>
<evidence type="ECO:0000256" key="4">
    <source>
        <dbReference type="ARBA" id="ARBA00022737"/>
    </source>
</evidence>
<dbReference type="Pfam" id="PF00400">
    <property type="entry name" value="WD40"/>
    <property type="match status" value="1"/>
</dbReference>
<feature type="repeat" description="WD" evidence="5">
    <location>
        <begin position="162"/>
        <end position="193"/>
    </location>
</feature>
<dbReference type="Gene3D" id="2.130.10.10">
    <property type="entry name" value="YVTN repeat-like/Quinoprotein amine dehydrogenase"/>
    <property type="match status" value="4"/>
</dbReference>
<feature type="domain" description="EML-like second beta-propeller" evidence="8">
    <location>
        <begin position="86"/>
        <end position="311"/>
    </location>
</feature>
<dbReference type="FunFam" id="2.130.10.10:FF:000044">
    <property type="entry name" value="echinoderm microtubule-associated protein-like 6 isoform X1"/>
    <property type="match status" value="1"/>
</dbReference>
<dbReference type="SUPFAM" id="SSF50998">
    <property type="entry name" value="Quinoprotein alcohol dehydrogenase-like"/>
    <property type="match status" value="1"/>
</dbReference>
<dbReference type="PANTHER" id="PTHR13720">
    <property type="entry name" value="WD-40 REPEAT PROTEIN"/>
    <property type="match status" value="1"/>
</dbReference>
<dbReference type="Proteomes" id="UP000386466">
    <property type="component" value="Unassembled WGS sequence"/>
</dbReference>
<dbReference type="SUPFAM" id="SSF50978">
    <property type="entry name" value="WD40 repeat-like"/>
    <property type="match status" value="3"/>
</dbReference>
<feature type="repeat" description="WD" evidence="5">
    <location>
        <begin position="940"/>
        <end position="981"/>
    </location>
</feature>
<evidence type="ECO:0000256" key="5">
    <source>
        <dbReference type="PROSITE-ProRule" id="PRU00221"/>
    </source>
</evidence>
<dbReference type="InterPro" id="IPR015943">
    <property type="entry name" value="WD40/YVTN_repeat-like_dom_sf"/>
</dbReference>
<feature type="domain" description="EML-like first beta-propeller" evidence="7">
    <location>
        <begin position="580"/>
        <end position="844"/>
    </location>
</feature>
<reference evidence="9 10" key="1">
    <citation type="submission" date="2019-01" db="EMBL/GenBank/DDBJ databases">
        <authorList>
            <person name="Alioto T."/>
            <person name="Alioto T."/>
        </authorList>
    </citation>
    <scope>NUCLEOTIDE SEQUENCE [LARGE SCALE GENOMIC DNA]</scope>
</reference>
<feature type="repeat" description="WD" evidence="5">
    <location>
        <begin position="88"/>
        <end position="120"/>
    </location>
</feature>
<gene>
    <name evidence="9" type="ORF">LYPA_23C012277</name>
</gene>
<dbReference type="PANTHER" id="PTHR13720:SF33">
    <property type="entry name" value="HELP DOMAIN-CONTAINING PROTEIN"/>
    <property type="match status" value="1"/>
</dbReference>
<dbReference type="FunFam" id="2.130.10.10:FF:000035">
    <property type="entry name" value="Putative echinoderm microtubule-associated protein-like 6"/>
    <property type="match status" value="1"/>
</dbReference>
<dbReference type="GO" id="GO:0005874">
    <property type="term" value="C:microtubule"/>
    <property type="evidence" value="ECO:0007669"/>
    <property type="project" value="UniProtKB-KW"/>
</dbReference>
<comment type="similarity">
    <text evidence="1">Belongs to the WD repeat EMAP family.</text>
</comment>
<evidence type="ECO:0000256" key="3">
    <source>
        <dbReference type="ARBA" id="ARBA00022701"/>
    </source>
</evidence>
<keyword evidence="2 5" id="KW-0853">WD repeat</keyword>
<dbReference type="InterPro" id="IPR001680">
    <property type="entry name" value="WD40_rpt"/>
</dbReference>
<dbReference type="InterPro" id="IPR005108">
    <property type="entry name" value="HELP"/>
</dbReference>
<keyword evidence="4" id="KW-0677">Repeat</keyword>
<sequence>MYACEEGFATGGRDGCIRLWDTDFKPITKIDLRETEQGYKGLSIRSVCWKADRLLAGTQDSEIFEVIVRERDKPMLILQGHCEGELWALALHPKKPLAVTGSDDRSVRLWSLADHALIARCNMEEAVRSVAFSPDGSQLALGMKDGSFIVLRVRDMTEVVHIKDRKEVIHEMKFSPDGSYLAVGSNDGPVDVYAVAQRYKKIGECSKSLSFITHIDWSLDSKYLQTNDGAGERLFYKMPSGKPLTSKEEIKGIPWASWTCVKGPEVSGIWPKYTDVTDINSVDANYNSSVLVSGDDFGLVKLFKFPCLKKGKLLQVNSGAKEQLFFEAPRGKRHIIRPSEIEKIEWDTWTCVLGPTCEGIWPAHSDVTDVNAASLTKDCSLLATGDDFGFVKLFSYPVKGQHARFKKYVGHSAHVTNVRWLHNDSVLLTVGGADTALMIWTREFVGTQESKLVDSEESDTDAEEDGGYDSDVAREKAIDYTTKIYAVSIREMEGTKPHQQLKEVSVEERPPVSRAAPQPEKLQKNNITKKKKLVEELALDHVFGYRGFDCRNNLHYLNDGADIIFHTAAAGVLQSLSTGSQSFYLEHTDDILCLTVNQHPKYRNVVATSQIGTTPSIHIWDAMTKHTLSMLRCFHSKGVNYINFSATGKLLVSVGVDPEHTITVWRWQEGAKVASRGGHLERIFVVEFRPDSDTQFVSVGVKHMKFWTLAGSALLYKKGVIGSMEAAKMQTMLSVAFGANNLTFTGAINGDVYVWKDHFLVRLVAKAHTGPVFTMYTTLRDGLIVTGGKERPTKEGGAVKLWDQEMKRCRAFQLETGQPVECVRSVCRGKGKILVGTKDGEIIEVGEKNAASNILIDGHMEGEIWGLATHPSKDIFISASNDGTARIWDLADKKLLNKVNLGHAARCAAYSPDGEMVAIGMKNGEFVILLVNSLKVWGKKRDRKSAIQDIRISPDSRFLAVGSSEHTVDFYDLTQGTSLNRIGYCKDIPSFVIQMDFSADGRYIQVSTGAYKRQVHEVPLGKRVTEAVAIEKITWASWTSILGDEVIGIWPRNADKADVNCACVTHAGLNIVTGDDFGLVKLFDFPCTEKFAKHKRYFGHSAHVTNIRFSHDDKYVVSTGGDDCSVFVWRCL</sequence>
<feature type="domain" description="EML-like second beta-propeller" evidence="8">
    <location>
        <begin position="864"/>
        <end position="1131"/>
    </location>
</feature>
<protein>
    <submittedName>
        <fullName evidence="9">Echinoderm microtubule-associated</fullName>
    </submittedName>
</protein>
<dbReference type="PROSITE" id="PS50294">
    <property type="entry name" value="WD_REPEATS_REGION"/>
    <property type="match status" value="1"/>
</dbReference>
<dbReference type="GO" id="GO:0008017">
    <property type="term" value="F:microtubule binding"/>
    <property type="evidence" value="ECO:0007669"/>
    <property type="project" value="TreeGrafter"/>
</dbReference>
<dbReference type="Pfam" id="PF23414">
    <property type="entry name" value="Beta-prop_EML_2"/>
    <property type="match status" value="2"/>
</dbReference>
<evidence type="ECO:0000256" key="2">
    <source>
        <dbReference type="ARBA" id="ARBA00022574"/>
    </source>
</evidence>
<dbReference type="EMBL" id="CAAGRJ010001340">
    <property type="protein sequence ID" value="VFV19097.1"/>
    <property type="molecule type" value="Genomic_DNA"/>
</dbReference>
<feature type="repeat" description="WD" evidence="5">
    <location>
        <begin position="864"/>
        <end position="898"/>
    </location>
</feature>
<accession>A0A485MF54</accession>
<evidence type="ECO:0000256" key="6">
    <source>
        <dbReference type="SAM" id="MobiDB-lite"/>
    </source>
</evidence>
<dbReference type="InterPro" id="IPR055442">
    <property type="entry name" value="Beta-prop_EML-like_2nd"/>
</dbReference>
<dbReference type="InterPro" id="IPR050630">
    <property type="entry name" value="WD_repeat_EMAP"/>
</dbReference>
<dbReference type="PROSITE" id="PS50082">
    <property type="entry name" value="WD_REPEATS_2"/>
    <property type="match status" value="6"/>
</dbReference>
<feature type="region of interest" description="Disordered" evidence="6">
    <location>
        <begin position="496"/>
        <end position="526"/>
    </location>
</feature>
<evidence type="ECO:0000259" key="7">
    <source>
        <dbReference type="Pfam" id="PF23409"/>
    </source>
</evidence>
<evidence type="ECO:0000313" key="10">
    <source>
        <dbReference type="Proteomes" id="UP000386466"/>
    </source>
</evidence>
<dbReference type="InterPro" id="IPR036322">
    <property type="entry name" value="WD40_repeat_dom_sf"/>
</dbReference>
<proteinExistence type="inferred from homology"/>
<dbReference type="Pfam" id="PF03451">
    <property type="entry name" value="HELP"/>
    <property type="match status" value="1"/>
</dbReference>
<evidence type="ECO:0000256" key="1">
    <source>
        <dbReference type="ARBA" id="ARBA00006489"/>
    </source>
</evidence>